<reference evidence="3 4" key="1">
    <citation type="submission" date="2019-07" db="EMBL/GenBank/DDBJ databases">
        <title>Draft genome assembly of a fouling barnacle, Amphibalanus amphitrite (Darwin, 1854): The first reference genome for Thecostraca.</title>
        <authorList>
            <person name="Kim W."/>
        </authorList>
    </citation>
    <scope>NUCLEOTIDE SEQUENCE [LARGE SCALE GENOMIC DNA]</scope>
    <source>
        <strain evidence="3">SNU_AA5</strain>
        <tissue evidence="3">Soma without cirri and trophi</tissue>
    </source>
</reference>
<dbReference type="OrthoDB" id="1919692at2759"/>
<dbReference type="InterPro" id="IPR008984">
    <property type="entry name" value="SMAD_FHA_dom_sf"/>
</dbReference>
<dbReference type="InterPro" id="IPR000253">
    <property type="entry name" value="FHA_dom"/>
</dbReference>
<protein>
    <submittedName>
        <fullName evidence="3">PHD finger protein 12</fullName>
    </submittedName>
</protein>
<sequence length="431" mass="46529">MKIENTNLVDVPEGVKSHYKNPLPKPQMADKDTLVVPPQGSEATEEEQELWLKSILSLQLGSSEYLQQQKCTAADHPVKQESECASESVSDSLPNSGDVQNAGLDGSHHAATNGDLDGRVKKHCPKKFDKMMDVKRSRTDTILKACLMDGVRQERRPPVDDSAELRQLRAQLQSAGSMDLSLLDERLVQLLAVQRLTQLLGPHAAGKLAPRAPLDPVRSAASAVAPRATLTPLNGIGGTELVRYRSLSVGSGADNDLNLDRHGYCAYVSGQHATIFFDDTARRFELLNYSEHGTVVEGVLYGCNFSARTVAGVEESAVEATVHAIAEKRREAIRTASDNPSPAVPSKDATMSKRACLERRRCRCVCPAAGTGRRTAARALRARCCSTTAATCSSGVSVSCSLRRACAAARTVSVEALLARARQRDAEEVRS</sequence>
<feature type="compositionally biased region" description="Polar residues" evidence="1">
    <location>
        <begin position="83"/>
        <end position="99"/>
    </location>
</feature>
<evidence type="ECO:0000313" key="3">
    <source>
        <dbReference type="EMBL" id="KAF0298392.1"/>
    </source>
</evidence>
<name>A0A6A4W5W3_AMPAM</name>
<dbReference type="Pfam" id="PF00498">
    <property type="entry name" value="FHA"/>
    <property type="match status" value="1"/>
</dbReference>
<evidence type="ECO:0000313" key="4">
    <source>
        <dbReference type="Proteomes" id="UP000440578"/>
    </source>
</evidence>
<dbReference type="Proteomes" id="UP000440578">
    <property type="component" value="Unassembled WGS sequence"/>
</dbReference>
<evidence type="ECO:0000256" key="1">
    <source>
        <dbReference type="SAM" id="MobiDB-lite"/>
    </source>
</evidence>
<dbReference type="PROSITE" id="PS50006">
    <property type="entry name" value="FHA_DOMAIN"/>
    <property type="match status" value="1"/>
</dbReference>
<feature type="region of interest" description="Disordered" evidence="1">
    <location>
        <begin position="1"/>
        <end position="46"/>
    </location>
</feature>
<feature type="region of interest" description="Disordered" evidence="1">
    <location>
        <begin position="78"/>
        <end position="118"/>
    </location>
</feature>
<organism evidence="3 4">
    <name type="scientific">Amphibalanus amphitrite</name>
    <name type="common">Striped barnacle</name>
    <name type="synonym">Balanus amphitrite</name>
    <dbReference type="NCBI Taxonomy" id="1232801"/>
    <lineage>
        <taxon>Eukaryota</taxon>
        <taxon>Metazoa</taxon>
        <taxon>Ecdysozoa</taxon>
        <taxon>Arthropoda</taxon>
        <taxon>Crustacea</taxon>
        <taxon>Multicrustacea</taxon>
        <taxon>Cirripedia</taxon>
        <taxon>Thoracica</taxon>
        <taxon>Thoracicalcarea</taxon>
        <taxon>Balanomorpha</taxon>
        <taxon>Balanoidea</taxon>
        <taxon>Balanidae</taxon>
        <taxon>Amphibalaninae</taxon>
        <taxon>Amphibalanus</taxon>
    </lineage>
</organism>
<dbReference type="Gene3D" id="2.60.200.20">
    <property type="match status" value="1"/>
</dbReference>
<gene>
    <name evidence="3" type="primary">PHF12_0</name>
    <name evidence="3" type="ORF">FJT64_004259</name>
</gene>
<dbReference type="AlphaFoldDB" id="A0A6A4W5W3"/>
<feature type="domain" description="FHA" evidence="2">
    <location>
        <begin position="247"/>
        <end position="301"/>
    </location>
</feature>
<dbReference type="SUPFAM" id="SSF49879">
    <property type="entry name" value="SMAD/FHA domain"/>
    <property type="match status" value="1"/>
</dbReference>
<comment type="caution">
    <text evidence="3">The sequence shown here is derived from an EMBL/GenBank/DDBJ whole genome shotgun (WGS) entry which is preliminary data.</text>
</comment>
<proteinExistence type="predicted"/>
<keyword evidence="4" id="KW-1185">Reference proteome</keyword>
<evidence type="ECO:0000259" key="2">
    <source>
        <dbReference type="PROSITE" id="PS50006"/>
    </source>
</evidence>
<accession>A0A6A4W5W3</accession>
<dbReference type="EMBL" id="VIIS01001435">
    <property type="protein sequence ID" value="KAF0298392.1"/>
    <property type="molecule type" value="Genomic_DNA"/>
</dbReference>